<evidence type="ECO:0000313" key="2">
    <source>
        <dbReference type="EMBL" id="KIJ09786.1"/>
    </source>
</evidence>
<accession>A0A0C9TRJ2</accession>
<sequence length="169" mass="18105">SQSSSTSTSGYSLHLASHLHHPQDTINCTTLADPNSPETFKQNVQIALEHVARVNPLARSTSHDIQNAYQVGNDPAQTEADLTALNQATRTLVDFLGQTSVGAYPLPPSDLQSAPPGPPSEQQPIADTAHGVQQLYEQLKRTQESRAVVASLIGPGEARSKTEPLLCYV</sequence>
<proteinExistence type="predicted"/>
<protein>
    <submittedName>
        <fullName evidence="2">Unplaced genomic scaffold PAXINscaffold_113, whole genome shotgun sequence</fullName>
    </submittedName>
</protein>
<dbReference type="EMBL" id="KN819435">
    <property type="protein sequence ID" value="KIJ09786.1"/>
    <property type="molecule type" value="Genomic_DNA"/>
</dbReference>
<evidence type="ECO:0000313" key="3">
    <source>
        <dbReference type="Proteomes" id="UP000053647"/>
    </source>
</evidence>
<name>A0A0C9TRJ2_PAXIN</name>
<reference evidence="2 3" key="1">
    <citation type="submission" date="2014-06" db="EMBL/GenBank/DDBJ databases">
        <authorList>
            <consortium name="DOE Joint Genome Institute"/>
            <person name="Kuo A."/>
            <person name="Kohler A."/>
            <person name="Nagy L.G."/>
            <person name="Floudas D."/>
            <person name="Copeland A."/>
            <person name="Barry K.W."/>
            <person name="Cichocki N."/>
            <person name="Veneault-Fourrey C."/>
            <person name="LaButti K."/>
            <person name="Lindquist E.A."/>
            <person name="Lipzen A."/>
            <person name="Lundell T."/>
            <person name="Morin E."/>
            <person name="Murat C."/>
            <person name="Sun H."/>
            <person name="Tunlid A."/>
            <person name="Henrissat B."/>
            <person name="Grigoriev I.V."/>
            <person name="Hibbett D.S."/>
            <person name="Martin F."/>
            <person name="Nordberg H.P."/>
            <person name="Cantor M.N."/>
            <person name="Hua S.X."/>
        </authorList>
    </citation>
    <scope>NUCLEOTIDE SEQUENCE [LARGE SCALE GENOMIC DNA]</scope>
    <source>
        <strain evidence="2 3">ATCC 200175</strain>
    </source>
</reference>
<dbReference type="OrthoDB" id="3203574at2759"/>
<feature type="non-terminal residue" evidence="2">
    <location>
        <position position="1"/>
    </location>
</feature>
<dbReference type="Proteomes" id="UP000053647">
    <property type="component" value="Unassembled WGS sequence"/>
</dbReference>
<gene>
    <name evidence="2" type="ORF">PAXINDRAFT_86989</name>
</gene>
<keyword evidence="3" id="KW-1185">Reference proteome</keyword>
<feature type="region of interest" description="Disordered" evidence="1">
    <location>
        <begin position="104"/>
        <end position="125"/>
    </location>
</feature>
<evidence type="ECO:0000256" key="1">
    <source>
        <dbReference type="SAM" id="MobiDB-lite"/>
    </source>
</evidence>
<reference evidence="3" key="2">
    <citation type="submission" date="2015-01" db="EMBL/GenBank/DDBJ databases">
        <title>Evolutionary Origins and Diversification of the Mycorrhizal Mutualists.</title>
        <authorList>
            <consortium name="DOE Joint Genome Institute"/>
            <consortium name="Mycorrhizal Genomics Consortium"/>
            <person name="Kohler A."/>
            <person name="Kuo A."/>
            <person name="Nagy L.G."/>
            <person name="Floudas D."/>
            <person name="Copeland A."/>
            <person name="Barry K.W."/>
            <person name="Cichocki N."/>
            <person name="Veneault-Fourrey C."/>
            <person name="LaButti K."/>
            <person name="Lindquist E.A."/>
            <person name="Lipzen A."/>
            <person name="Lundell T."/>
            <person name="Morin E."/>
            <person name="Murat C."/>
            <person name="Riley R."/>
            <person name="Ohm R."/>
            <person name="Sun H."/>
            <person name="Tunlid A."/>
            <person name="Henrissat B."/>
            <person name="Grigoriev I.V."/>
            <person name="Hibbett D.S."/>
            <person name="Martin F."/>
        </authorList>
    </citation>
    <scope>NUCLEOTIDE SEQUENCE [LARGE SCALE GENOMIC DNA]</scope>
    <source>
        <strain evidence="3">ATCC 200175</strain>
    </source>
</reference>
<organism evidence="2 3">
    <name type="scientific">Paxillus involutus ATCC 200175</name>
    <dbReference type="NCBI Taxonomy" id="664439"/>
    <lineage>
        <taxon>Eukaryota</taxon>
        <taxon>Fungi</taxon>
        <taxon>Dikarya</taxon>
        <taxon>Basidiomycota</taxon>
        <taxon>Agaricomycotina</taxon>
        <taxon>Agaricomycetes</taxon>
        <taxon>Agaricomycetidae</taxon>
        <taxon>Boletales</taxon>
        <taxon>Paxilineae</taxon>
        <taxon>Paxillaceae</taxon>
        <taxon>Paxillus</taxon>
    </lineage>
</organism>
<dbReference type="HOGENOM" id="CLU_112554_1_1_1"/>
<dbReference type="AlphaFoldDB" id="A0A0C9TRJ2"/>